<evidence type="ECO:0000313" key="4">
    <source>
        <dbReference type="Proteomes" id="UP000034410"/>
    </source>
</evidence>
<dbReference type="SUPFAM" id="SSF160443">
    <property type="entry name" value="SMR domain-like"/>
    <property type="match status" value="1"/>
</dbReference>
<feature type="compositionally biased region" description="Basic and acidic residues" evidence="1">
    <location>
        <begin position="23"/>
        <end position="32"/>
    </location>
</feature>
<dbReference type="Gene3D" id="3.30.1370.110">
    <property type="match status" value="1"/>
</dbReference>
<dbReference type="OrthoDB" id="9808881at2"/>
<protein>
    <recommendedName>
        <fullName evidence="2">Smr domain-containing protein</fullName>
    </recommendedName>
</protein>
<dbReference type="Proteomes" id="UP000034410">
    <property type="component" value="Chromosome"/>
</dbReference>
<gene>
    <name evidence="3" type="ORF">AAY24_07455</name>
</gene>
<dbReference type="RefSeq" id="WP_046859150.1">
    <property type="nucleotide sequence ID" value="NZ_CP011412.1"/>
</dbReference>
<dbReference type="KEGG" id="seds:AAY24_07455"/>
<evidence type="ECO:0000259" key="2">
    <source>
        <dbReference type="PROSITE" id="PS50828"/>
    </source>
</evidence>
<name>A0A0F7JY80_9GAMM</name>
<dbReference type="PANTHER" id="PTHR35562">
    <property type="entry name" value="DNA ENDONUCLEASE SMRA-RELATED"/>
    <property type="match status" value="1"/>
</dbReference>
<keyword evidence="4" id="KW-1185">Reference proteome</keyword>
<evidence type="ECO:0000313" key="3">
    <source>
        <dbReference type="EMBL" id="AKH20214.1"/>
    </source>
</evidence>
<dbReference type="InterPro" id="IPR036063">
    <property type="entry name" value="Smr_dom_sf"/>
</dbReference>
<dbReference type="SMART" id="SM00463">
    <property type="entry name" value="SMR"/>
    <property type="match status" value="1"/>
</dbReference>
<accession>A0A0F7JY80</accession>
<evidence type="ECO:0000256" key="1">
    <source>
        <dbReference type="SAM" id="MobiDB-lite"/>
    </source>
</evidence>
<dbReference type="EMBL" id="CP011412">
    <property type="protein sequence ID" value="AKH20214.1"/>
    <property type="molecule type" value="Genomic_DNA"/>
</dbReference>
<dbReference type="PROSITE" id="PS50828">
    <property type="entry name" value="SMR"/>
    <property type="match status" value="1"/>
</dbReference>
<reference evidence="3 4" key="1">
    <citation type="journal article" date="2015" name="Genome Announc.">
        <title>Complete Genome Sequence of Sedimenticola thiotaurini Strain SIP-G1, a Polyphosphate- and Polyhydroxyalkanoate-Accumulating Sulfur-Oxidizing Gammaproteobacterium Isolated from Salt Marsh Sediments.</title>
        <authorList>
            <person name="Flood B.E."/>
            <person name="Jones D.S."/>
            <person name="Bailey J.V."/>
        </authorList>
    </citation>
    <scope>NUCLEOTIDE SEQUENCE [LARGE SCALE GENOMIC DNA]</scope>
    <source>
        <strain evidence="3 4">SIP-G1</strain>
    </source>
</reference>
<dbReference type="Pfam" id="PF01713">
    <property type="entry name" value="Smr"/>
    <property type="match status" value="1"/>
</dbReference>
<feature type="region of interest" description="Disordered" evidence="1">
    <location>
        <begin position="18"/>
        <end position="50"/>
    </location>
</feature>
<organism evidence="3 4">
    <name type="scientific">Sedimenticola thiotaurini</name>
    <dbReference type="NCBI Taxonomy" id="1543721"/>
    <lineage>
        <taxon>Bacteria</taxon>
        <taxon>Pseudomonadati</taxon>
        <taxon>Pseudomonadota</taxon>
        <taxon>Gammaproteobacteria</taxon>
        <taxon>Chromatiales</taxon>
        <taxon>Sedimenticolaceae</taxon>
        <taxon>Sedimenticola</taxon>
    </lineage>
</organism>
<dbReference type="InterPro" id="IPR002625">
    <property type="entry name" value="Smr_dom"/>
</dbReference>
<sequence>MSDHEQKDGDDIDLLFQQAMEDAVPHQHDKTTPYKPGLKPVPLPPNPKATGDELSDEFIDLNIETGEELEFVRPGVQQRLFQDLRRGKIPPEDMLDLHGLRVVEARRELAGFLTHAIRYRLRVVQIIHGKGYRSEDRQPVLKQKINQWLRQRHEVLAFCSAPRFDGGTGAAYVLLSRKGFREEASR</sequence>
<feature type="domain" description="Smr" evidence="2">
    <location>
        <begin position="95"/>
        <end position="176"/>
    </location>
</feature>
<dbReference type="PANTHER" id="PTHR35562:SF2">
    <property type="entry name" value="DNA ENDONUCLEASE SMRA-RELATED"/>
    <property type="match status" value="1"/>
</dbReference>
<proteinExistence type="predicted"/>
<dbReference type="AlphaFoldDB" id="A0A0F7JY80"/>